<comment type="catalytic activity">
    <reaction evidence="9">
        <text>XMP + L-glutamine + ATP + H2O = GMP + L-glutamate + AMP + diphosphate + 2 H(+)</text>
        <dbReference type="Rhea" id="RHEA:11680"/>
        <dbReference type="ChEBI" id="CHEBI:15377"/>
        <dbReference type="ChEBI" id="CHEBI:15378"/>
        <dbReference type="ChEBI" id="CHEBI:29985"/>
        <dbReference type="ChEBI" id="CHEBI:30616"/>
        <dbReference type="ChEBI" id="CHEBI:33019"/>
        <dbReference type="ChEBI" id="CHEBI:57464"/>
        <dbReference type="ChEBI" id="CHEBI:58115"/>
        <dbReference type="ChEBI" id="CHEBI:58359"/>
        <dbReference type="ChEBI" id="CHEBI:456215"/>
        <dbReference type="EC" id="6.3.5.2"/>
    </reaction>
</comment>
<keyword evidence="4 9" id="KW-0547">Nucleotide-binding</keyword>
<proteinExistence type="inferred from homology"/>
<dbReference type="CDD" id="cd01997">
    <property type="entry name" value="GMP_synthase_C"/>
    <property type="match status" value="1"/>
</dbReference>
<feature type="domain" description="GMPS ATP-PPase" evidence="11">
    <location>
        <begin position="196"/>
        <end position="389"/>
    </location>
</feature>
<dbReference type="Gene3D" id="3.40.50.880">
    <property type="match status" value="1"/>
</dbReference>
<name>A0AAN0KGW3_9ACTN</name>
<evidence type="ECO:0000256" key="3">
    <source>
        <dbReference type="ARBA" id="ARBA00022598"/>
    </source>
</evidence>
<gene>
    <name evidence="9 12" type="primary">guaA</name>
    <name evidence="12" type="ORF">brsh051_22440</name>
</gene>
<dbReference type="PROSITE" id="PS51553">
    <property type="entry name" value="GMPS_ATP_PPASE"/>
    <property type="match status" value="1"/>
</dbReference>
<dbReference type="FunFam" id="3.40.50.620:FF:000001">
    <property type="entry name" value="GMP synthase [glutamine-hydrolyzing]"/>
    <property type="match status" value="1"/>
</dbReference>
<dbReference type="PRINTS" id="PR00099">
    <property type="entry name" value="CPSGATASE"/>
</dbReference>
<keyword evidence="13" id="KW-1185">Reference proteome</keyword>
<evidence type="ECO:0000256" key="1">
    <source>
        <dbReference type="ARBA" id="ARBA00002332"/>
    </source>
</evidence>
<keyword evidence="6 9" id="KW-0658">Purine biosynthesis</keyword>
<dbReference type="EMBL" id="AP028056">
    <property type="protein sequence ID" value="BEH02963.1"/>
    <property type="molecule type" value="Genomic_DNA"/>
</dbReference>
<dbReference type="FunFam" id="3.40.50.880:FF:000001">
    <property type="entry name" value="GMP synthase [glutamine-hydrolyzing]"/>
    <property type="match status" value="1"/>
</dbReference>
<dbReference type="InterPro" id="IPR017926">
    <property type="entry name" value="GATASE"/>
</dbReference>
<keyword evidence="7 9" id="KW-0067">ATP-binding</keyword>
<evidence type="ECO:0000256" key="10">
    <source>
        <dbReference type="PROSITE-ProRule" id="PRU00886"/>
    </source>
</evidence>
<dbReference type="Gene3D" id="3.30.300.10">
    <property type="match status" value="1"/>
</dbReference>
<evidence type="ECO:0000256" key="6">
    <source>
        <dbReference type="ARBA" id="ARBA00022755"/>
    </source>
</evidence>
<dbReference type="PRINTS" id="PR00096">
    <property type="entry name" value="GATASE"/>
</dbReference>
<evidence type="ECO:0000256" key="5">
    <source>
        <dbReference type="ARBA" id="ARBA00022749"/>
    </source>
</evidence>
<sequence>MPSRPVIVIDFGAQYAQLIARRVREAHVYSEIMPHTASVAEVLARDPQAIILSGGPQSVYASGAPQVDPALFSAGVPVFGICYGFQAMAQALGGVVRRTDTSEFGRTHLEVDEPSPLLAGIPQTLNVWMSHGDSVTQEPAGFGRLAHSLGTPVAAFADTDRGFAGVQWHPEVAHTELGQQVIENFLYNVAGLTPDWTSENFVAEQIAAIRAQVGDRQVLCGLSGGVDSAVAAALVQRAIGDQLTCVFVDHGLLRAGEAEQVEKDFVAATGVRLVVADEKDRFLEALAGVSDPETKRKIVGREFIRSFEAAARAIAGERGIDFLVQGTLYPDVVESGGGDGAANIKSHHNVGGLPDDLQFTLIEPLRTLFKDEVRAAGVELGLPEEMVWRQPFPGPGLAIRIIGEVTWERLELLRAADAIARHELTAAGLDRAVWQMPVVLLADVRSVGVQGDGRTYGHPIVLRPVSSEDAMTADWSRLPYEVIEKISTRITNEVRQINRVVVDVTSKPPGTIEWE</sequence>
<comment type="subunit">
    <text evidence="9">Homodimer.</text>
</comment>
<dbReference type="InterPro" id="IPR014729">
    <property type="entry name" value="Rossmann-like_a/b/a_fold"/>
</dbReference>
<evidence type="ECO:0000313" key="12">
    <source>
        <dbReference type="EMBL" id="BEH02963.1"/>
    </source>
</evidence>
<dbReference type="FunFam" id="3.30.300.10:FF:000002">
    <property type="entry name" value="GMP synthase [glutamine-hydrolyzing]"/>
    <property type="match status" value="1"/>
</dbReference>
<dbReference type="SUPFAM" id="SSF52402">
    <property type="entry name" value="Adenine nucleotide alpha hydrolases-like"/>
    <property type="match status" value="1"/>
</dbReference>
<dbReference type="SMART" id="SM01211">
    <property type="entry name" value="GATase_5"/>
    <property type="match status" value="1"/>
</dbReference>
<dbReference type="InterPro" id="IPR001674">
    <property type="entry name" value="GMP_synth_C"/>
</dbReference>
<evidence type="ECO:0000256" key="4">
    <source>
        <dbReference type="ARBA" id="ARBA00022741"/>
    </source>
</evidence>
<keyword evidence="3 9" id="KW-0436">Ligase</keyword>
<dbReference type="HAMAP" id="MF_00344">
    <property type="entry name" value="GMP_synthase"/>
    <property type="match status" value="1"/>
</dbReference>
<dbReference type="SUPFAM" id="SSF52317">
    <property type="entry name" value="Class I glutamine amidotransferase-like"/>
    <property type="match status" value="1"/>
</dbReference>
<protein>
    <recommendedName>
        <fullName evidence="9">GMP synthase [glutamine-hydrolyzing]</fullName>
        <ecNumber evidence="9">6.3.5.2</ecNumber>
    </recommendedName>
    <alternativeName>
        <fullName evidence="9">GMP synthetase</fullName>
    </alternativeName>
    <alternativeName>
        <fullName evidence="9">Glutamine amidotransferase</fullName>
    </alternativeName>
</protein>
<dbReference type="InterPro" id="IPR029062">
    <property type="entry name" value="Class_I_gatase-like"/>
</dbReference>
<dbReference type="Pfam" id="PF02540">
    <property type="entry name" value="NAD_synthase"/>
    <property type="match status" value="1"/>
</dbReference>
<organism evidence="12 13">
    <name type="scientific">Brooklawnia propionicigenes</name>
    <dbReference type="NCBI Taxonomy" id="3041175"/>
    <lineage>
        <taxon>Bacteria</taxon>
        <taxon>Bacillati</taxon>
        <taxon>Actinomycetota</taxon>
        <taxon>Actinomycetes</taxon>
        <taxon>Propionibacteriales</taxon>
        <taxon>Propionibacteriaceae</taxon>
        <taxon>Brooklawnia</taxon>
    </lineage>
</organism>
<dbReference type="PANTHER" id="PTHR11922:SF2">
    <property type="entry name" value="GMP SYNTHASE [GLUTAMINE-HYDROLYZING]"/>
    <property type="match status" value="1"/>
</dbReference>
<dbReference type="RefSeq" id="WP_286265026.1">
    <property type="nucleotide sequence ID" value="NZ_AP028056.1"/>
</dbReference>
<dbReference type="Pfam" id="PF00958">
    <property type="entry name" value="GMP_synt_C"/>
    <property type="match status" value="1"/>
</dbReference>
<dbReference type="AlphaFoldDB" id="A0AAN0KGW3"/>
<dbReference type="KEGG" id="broo:brsh051_22440"/>
<feature type="active site" evidence="9">
    <location>
        <position position="171"/>
    </location>
</feature>
<evidence type="ECO:0000256" key="7">
    <source>
        <dbReference type="ARBA" id="ARBA00022840"/>
    </source>
</evidence>
<feature type="active site" evidence="9">
    <location>
        <position position="169"/>
    </location>
</feature>
<dbReference type="PRINTS" id="PR00097">
    <property type="entry name" value="ANTSNTHASEII"/>
</dbReference>
<dbReference type="GO" id="GO:0005829">
    <property type="term" value="C:cytosol"/>
    <property type="evidence" value="ECO:0007669"/>
    <property type="project" value="TreeGrafter"/>
</dbReference>
<dbReference type="InterPro" id="IPR004739">
    <property type="entry name" value="GMP_synth_GATase"/>
</dbReference>
<dbReference type="NCBIfam" id="TIGR00888">
    <property type="entry name" value="guaA_Nterm"/>
    <property type="match status" value="1"/>
</dbReference>
<dbReference type="SUPFAM" id="SSF54810">
    <property type="entry name" value="GMP synthetase C-terminal dimerisation domain"/>
    <property type="match status" value="1"/>
</dbReference>
<feature type="active site" description="Nucleophile" evidence="9">
    <location>
        <position position="82"/>
    </location>
</feature>
<evidence type="ECO:0000259" key="11">
    <source>
        <dbReference type="PROSITE" id="PS51553"/>
    </source>
</evidence>
<accession>A0AAN0KGW3</accession>
<dbReference type="InterPro" id="IPR025777">
    <property type="entry name" value="GMPS_ATP_PPase_dom"/>
</dbReference>
<dbReference type="Pfam" id="PF00117">
    <property type="entry name" value="GATase"/>
    <property type="match status" value="1"/>
</dbReference>
<keyword evidence="8 9" id="KW-0315">Glutamine amidotransferase</keyword>
<dbReference type="CDD" id="cd01742">
    <property type="entry name" value="GATase1_GMP_Synthase"/>
    <property type="match status" value="1"/>
</dbReference>
<dbReference type="PANTHER" id="PTHR11922">
    <property type="entry name" value="GMP SYNTHASE-RELATED"/>
    <property type="match status" value="1"/>
</dbReference>
<dbReference type="GO" id="GO:0005524">
    <property type="term" value="F:ATP binding"/>
    <property type="evidence" value="ECO:0007669"/>
    <property type="project" value="UniProtKB-UniRule"/>
</dbReference>
<dbReference type="Proteomes" id="UP001431656">
    <property type="component" value="Chromosome"/>
</dbReference>
<reference evidence="12" key="1">
    <citation type="journal article" date="2024" name="Int. J. Syst. Evol. Microbiol.">
        <title>Brooklawnia propionicigenes sp. nov., a facultatively anaerobic, propionate-producing bacterium isolated from a methanogenic reactor treating waste from cattle farms.</title>
        <authorList>
            <person name="Akita Y."/>
            <person name="Ueki A."/>
            <person name="Tonouchi A."/>
            <person name="Sugawara Y."/>
            <person name="Honma S."/>
            <person name="Kaku N."/>
            <person name="Ueki K."/>
        </authorList>
    </citation>
    <scope>NUCLEOTIDE SEQUENCE</scope>
    <source>
        <strain evidence="12">SH051</strain>
    </source>
</reference>
<comment type="pathway">
    <text evidence="2 9">Purine metabolism; GMP biosynthesis; GMP from XMP (L-Gln route): step 1/1.</text>
</comment>
<feature type="binding site" evidence="10">
    <location>
        <begin position="223"/>
        <end position="229"/>
    </location>
    <ligand>
        <name>ATP</name>
        <dbReference type="ChEBI" id="CHEBI:30616"/>
    </ligand>
</feature>
<dbReference type="GO" id="GO:0003921">
    <property type="term" value="F:GMP synthase activity"/>
    <property type="evidence" value="ECO:0007669"/>
    <property type="project" value="InterPro"/>
</dbReference>
<dbReference type="NCBIfam" id="NF000848">
    <property type="entry name" value="PRK00074.1"/>
    <property type="match status" value="1"/>
</dbReference>
<dbReference type="InterPro" id="IPR022310">
    <property type="entry name" value="NAD/GMP_synthase"/>
</dbReference>
<evidence type="ECO:0000256" key="9">
    <source>
        <dbReference type="HAMAP-Rule" id="MF_00344"/>
    </source>
</evidence>
<keyword evidence="5 9" id="KW-0332">GMP biosynthesis</keyword>
<evidence type="ECO:0000256" key="2">
    <source>
        <dbReference type="ARBA" id="ARBA00005153"/>
    </source>
</evidence>
<dbReference type="NCBIfam" id="TIGR00884">
    <property type="entry name" value="guaA_Cterm"/>
    <property type="match status" value="1"/>
</dbReference>
<comment type="function">
    <text evidence="1 9">Catalyzes the synthesis of GMP from XMP.</text>
</comment>
<dbReference type="PROSITE" id="PS51273">
    <property type="entry name" value="GATASE_TYPE_1"/>
    <property type="match status" value="1"/>
</dbReference>
<dbReference type="EC" id="6.3.5.2" evidence="9"/>
<evidence type="ECO:0000256" key="8">
    <source>
        <dbReference type="ARBA" id="ARBA00022962"/>
    </source>
</evidence>
<dbReference type="InterPro" id="IPR022955">
    <property type="entry name" value="GMP_synthase"/>
</dbReference>
<evidence type="ECO:0000313" key="13">
    <source>
        <dbReference type="Proteomes" id="UP001431656"/>
    </source>
</evidence>
<dbReference type="Gene3D" id="3.40.50.620">
    <property type="entry name" value="HUPs"/>
    <property type="match status" value="1"/>
</dbReference>